<organism evidence="1 2">
    <name type="scientific">Aphanizomenon flos-aquae LD13</name>
    <dbReference type="NCBI Taxonomy" id="1710894"/>
    <lineage>
        <taxon>Bacteria</taxon>
        <taxon>Bacillati</taxon>
        <taxon>Cyanobacteriota</taxon>
        <taxon>Cyanophyceae</taxon>
        <taxon>Nostocales</taxon>
        <taxon>Aphanizomenonaceae</taxon>
        <taxon>Aphanizomenon</taxon>
    </lineage>
</organism>
<dbReference type="CDD" id="cd00085">
    <property type="entry name" value="HNHc"/>
    <property type="match status" value="1"/>
</dbReference>
<evidence type="ECO:0000313" key="2">
    <source>
        <dbReference type="Proteomes" id="UP000092382"/>
    </source>
</evidence>
<dbReference type="AlphaFoldDB" id="A0A1B7VYQ9"/>
<evidence type="ECO:0008006" key="3">
    <source>
        <dbReference type="Google" id="ProtNLM"/>
    </source>
</evidence>
<dbReference type="Gene3D" id="1.10.30.50">
    <property type="match status" value="1"/>
</dbReference>
<dbReference type="PATRIC" id="fig|1710894.3.peg.3022"/>
<sequence length="236" mass="27158">MRPVERGSIPIDPKTNKKVSFSKYQAAKKQVVERIGHYCCYCEKPVTNVRDVEHILPKEHYPQLETIWHNFLISCRVCNDIKGRSLIRRKNFYWADVDNTFRIFEYHPLSADVKVNSMLSDTEKAIAKNTLDLIGLDRKPGHPQYKTTSADERWKERLDAVGTAKEAFADLQKNDTPEMRKQIVSNAQGRGFFSVWMTVFKDDPDMLNRFINAFPGTCTDCFDVVGKAIPRPGGRI</sequence>
<dbReference type="Proteomes" id="UP000092382">
    <property type="component" value="Unassembled WGS sequence"/>
</dbReference>
<dbReference type="InterPro" id="IPR003615">
    <property type="entry name" value="HNH_nuc"/>
</dbReference>
<dbReference type="EMBL" id="LJOY01000017">
    <property type="protein sequence ID" value="OBQ26021.1"/>
    <property type="molecule type" value="Genomic_DNA"/>
</dbReference>
<comment type="caution">
    <text evidence="1">The sequence shown here is derived from an EMBL/GenBank/DDBJ whole genome shotgun (WGS) entry which is preliminary data.</text>
</comment>
<name>A0A1B7VYQ9_APHFL</name>
<accession>A0A1B7VYQ9</accession>
<proteinExistence type="predicted"/>
<evidence type="ECO:0000313" key="1">
    <source>
        <dbReference type="EMBL" id="OBQ26021.1"/>
    </source>
</evidence>
<reference evidence="1 2" key="1">
    <citation type="submission" date="2015-09" db="EMBL/GenBank/DDBJ databases">
        <title>Whole genome shotgun sequence assembly of Aphanizomenon flos-aquae UKL13.</title>
        <authorList>
            <person name="Driscoll C."/>
        </authorList>
    </citation>
    <scope>NUCLEOTIDE SEQUENCE [LARGE SCALE GENOMIC DNA]</scope>
    <source>
        <strain evidence="1">MDT13</strain>
    </source>
</reference>
<dbReference type="STRING" id="1803587.GCA_001593825_03019"/>
<protein>
    <recommendedName>
        <fullName evidence="3">HNH endonuclease</fullName>
    </recommendedName>
</protein>
<gene>
    <name evidence="1" type="ORF">AN481_07140</name>
</gene>